<dbReference type="OrthoDB" id="1121502at2"/>
<dbReference type="RefSeq" id="WP_146161480.1">
    <property type="nucleotide sequence ID" value="NZ_OY782574.1"/>
</dbReference>
<comment type="caution">
    <text evidence="1">The sequence shown here is derived from an EMBL/GenBank/DDBJ whole genome shotgun (WGS) entry which is preliminary data.</text>
</comment>
<evidence type="ECO:0000313" key="1">
    <source>
        <dbReference type="EMBL" id="PTN08817.1"/>
    </source>
</evidence>
<reference evidence="1 2" key="1">
    <citation type="submission" date="2018-04" db="EMBL/GenBank/DDBJ databases">
        <title>Genomic Encyclopedia of Archaeal and Bacterial Type Strains, Phase II (KMG-II): from individual species to whole genera.</title>
        <authorList>
            <person name="Goeker M."/>
        </authorList>
    </citation>
    <scope>NUCLEOTIDE SEQUENCE [LARGE SCALE GENOMIC DNA]</scope>
    <source>
        <strain evidence="1 2">DSM 28823</strain>
    </source>
</reference>
<evidence type="ECO:0000313" key="2">
    <source>
        <dbReference type="Proteomes" id="UP000243525"/>
    </source>
</evidence>
<dbReference type="SUPFAM" id="SSF160574">
    <property type="entry name" value="BT0923-like"/>
    <property type="match status" value="1"/>
</dbReference>
<dbReference type="Proteomes" id="UP000243525">
    <property type="component" value="Unassembled WGS sequence"/>
</dbReference>
<accession>A0A2T5C2C0</accession>
<sequence>MDAKHFFTKLFSANKSTHTPPVVLTRFNQQFEHPLNVEWQKIGDQFEALFYKNELEHIARYAPTGEMTNLKVNLPLEQLPENIEAEAKKHGELMNVIRIENGKILKFELIVRDRQMNRYFLLISHEGEVIEKEKL</sequence>
<name>A0A2T5C2C0_9BACT</name>
<proteinExistence type="predicted"/>
<gene>
    <name evidence="1" type="ORF">C8N47_107178</name>
</gene>
<protein>
    <submittedName>
        <fullName evidence="1">Uncharacterized protein</fullName>
    </submittedName>
</protein>
<organism evidence="1 2">
    <name type="scientific">Mangrovibacterium marinum</name>
    <dbReference type="NCBI Taxonomy" id="1639118"/>
    <lineage>
        <taxon>Bacteria</taxon>
        <taxon>Pseudomonadati</taxon>
        <taxon>Bacteroidota</taxon>
        <taxon>Bacteroidia</taxon>
        <taxon>Marinilabiliales</taxon>
        <taxon>Prolixibacteraceae</taxon>
        <taxon>Mangrovibacterium</taxon>
    </lineage>
</organism>
<dbReference type="Gene3D" id="3.10.450.360">
    <property type="match status" value="1"/>
</dbReference>
<dbReference type="EMBL" id="QAAD01000007">
    <property type="protein sequence ID" value="PTN08817.1"/>
    <property type="molecule type" value="Genomic_DNA"/>
</dbReference>
<dbReference type="AlphaFoldDB" id="A0A2T5C2C0"/>
<keyword evidence="2" id="KW-1185">Reference proteome</keyword>